<feature type="transmembrane region" description="Helical" evidence="8">
    <location>
        <begin position="280"/>
        <end position="298"/>
    </location>
</feature>
<dbReference type="GO" id="GO:0015095">
    <property type="term" value="F:magnesium ion transmembrane transporter activity"/>
    <property type="evidence" value="ECO:0007669"/>
    <property type="project" value="TreeGrafter"/>
</dbReference>
<dbReference type="AlphaFoldDB" id="A0A1G2LQ29"/>
<evidence type="ECO:0000256" key="6">
    <source>
        <dbReference type="ARBA" id="ARBA00022989"/>
    </source>
</evidence>
<name>A0A1G2LQ29_9BACT</name>
<dbReference type="GO" id="GO:0050897">
    <property type="term" value="F:cobalt ion binding"/>
    <property type="evidence" value="ECO:0007669"/>
    <property type="project" value="TreeGrafter"/>
</dbReference>
<evidence type="ECO:0000313" key="9">
    <source>
        <dbReference type="EMBL" id="OHA12952.1"/>
    </source>
</evidence>
<accession>A0A1G2LQ29</accession>
<dbReference type="NCBIfam" id="TIGR01167">
    <property type="entry name" value="LPXTG_anchor"/>
    <property type="match status" value="1"/>
</dbReference>
<evidence type="ECO:0008006" key="11">
    <source>
        <dbReference type="Google" id="ProtNLM"/>
    </source>
</evidence>
<comment type="similarity">
    <text evidence="2">Belongs to the CorA metal ion transporter (MIT) (TC 1.A.35) family.</text>
</comment>
<dbReference type="CDD" id="cd12822">
    <property type="entry name" value="TmCorA-like"/>
    <property type="match status" value="1"/>
</dbReference>
<evidence type="ECO:0000256" key="1">
    <source>
        <dbReference type="ARBA" id="ARBA00004651"/>
    </source>
</evidence>
<comment type="caution">
    <text evidence="9">The sequence shown here is derived from an EMBL/GenBank/DDBJ whole genome shotgun (WGS) entry which is preliminary data.</text>
</comment>
<dbReference type="InterPro" id="IPR045861">
    <property type="entry name" value="CorA_cytoplasmic_dom"/>
</dbReference>
<sequence>MISTIEKNGITWVNVKSPLKEDIEHLKEKFSIHELISEELSKPTFHPKVDLYNNHLYLILHFSIFNESKGVNKNLEIDFVLGNNFIITVNYEAIKPLEDFAEKCRTDLEFQEKIFFRHSGFLLFNILRLLYQFSIKELDMIQKRIDGVEEEIFAGKEEKMLKILSLLRRDILEFGRAIVTHESVLSSLEKSGVIIFGGEFSPYLREVTSECFKIKNLFANNKDTIESLYDTNDSLLSAKINEVMKVLTIMAFVTFPLMLFSSVFGMNTENTPITGSRNDFWIIVGIMIAGATGMFYFFKRKKWL</sequence>
<dbReference type="SUPFAM" id="SSF144083">
    <property type="entry name" value="Magnesium transport protein CorA, transmembrane region"/>
    <property type="match status" value="1"/>
</dbReference>
<dbReference type="EMBL" id="MHQZ01000044">
    <property type="protein sequence ID" value="OHA12952.1"/>
    <property type="molecule type" value="Genomic_DNA"/>
</dbReference>
<evidence type="ECO:0000313" key="10">
    <source>
        <dbReference type="Proteomes" id="UP000178302"/>
    </source>
</evidence>
<dbReference type="GO" id="GO:0000287">
    <property type="term" value="F:magnesium ion binding"/>
    <property type="evidence" value="ECO:0007669"/>
    <property type="project" value="TreeGrafter"/>
</dbReference>
<proteinExistence type="inferred from homology"/>
<dbReference type="InterPro" id="IPR045863">
    <property type="entry name" value="CorA_TM1_TM2"/>
</dbReference>
<dbReference type="GO" id="GO:0015087">
    <property type="term" value="F:cobalt ion transmembrane transporter activity"/>
    <property type="evidence" value="ECO:0007669"/>
    <property type="project" value="TreeGrafter"/>
</dbReference>
<dbReference type="GO" id="GO:0005886">
    <property type="term" value="C:plasma membrane"/>
    <property type="evidence" value="ECO:0007669"/>
    <property type="project" value="UniProtKB-SubCell"/>
</dbReference>
<evidence type="ECO:0000256" key="4">
    <source>
        <dbReference type="ARBA" id="ARBA00022475"/>
    </source>
</evidence>
<dbReference type="SUPFAM" id="SSF143865">
    <property type="entry name" value="CorA soluble domain-like"/>
    <property type="match status" value="1"/>
</dbReference>
<evidence type="ECO:0000256" key="2">
    <source>
        <dbReference type="ARBA" id="ARBA00009765"/>
    </source>
</evidence>
<keyword evidence="7 8" id="KW-0472">Membrane</keyword>
<gene>
    <name evidence="9" type="ORF">A2909_01075</name>
</gene>
<dbReference type="Pfam" id="PF01544">
    <property type="entry name" value="CorA"/>
    <property type="match status" value="1"/>
</dbReference>
<feature type="transmembrane region" description="Helical" evidence="8">
    <location>
        <begin position="246"/>
        <end position="268"/>
    </location>
</feature>
<reference evidence="9 10" key="1">
    <citation type="journal article" date="2016" name="Nat. Commun.">
        <title>Thousands of microbial genomes shed light on interconnected biogeochemical processes in an aquifer system.</title>
        <authorList>
            <person name="Anantharaman K."/>
            <person name="Brown C.T."/>
            <person name="Hug L.A."/>
            <person name="Sharon I."/>
            <person name="Castelle C.J."/>
            <person name="Probst A.J."/>
            <person name="Thomas B.C."/>
            <person name="Singh A."/>
            <person name="Wilkins M.J."/>
            <person name="Karaoz U."/>
            <person name="Brodie E.L."/>
            <person name="Williams K.H."/>
            <person name="Hubbard S.S."/>
            <person name="Banfield J.F."/>
        </authorList>
    </citation>
    <scope>NUCLEOTIDE SEQUENCE [LARGE SCALE GENOMIC DNA]</scope>
</reference>
<evidence type="ECO:0000256" key="5">
    <source>
        <dbReference type="ARBA" id="ARBA00022692"/>
    </source>
</evidence>
<organism evidence="9 10">
    <name type="scientific">Candidatus Tagabacteria bacterium RIFCSPLOWO2_01_FULL_39_11</name>
    <dbReference type="NCBI Taxonomy" id="1802295"/>
    <lineage>
        <taxon>Bacteria</taxon>
        <taxon>Candidatus Tagaibacteriota</taxon>
    </lineage>
</organism>
<keyword evidence="6 8" id="KW-1133">Transmembrane helix</keyword>
<dbReference type="Gene3D" id="3.30.460.20">
    <property type="entry name" value="CorA soluble domain-like"/>
    <property type="match status" value="1"/>
</dbReference>
<evidence type="ECO:0000256" key="8">
    <source>
        <dbReference type="SAM" id="Phobius"/>
    </source>
</evidence>
<keyword evidence="3" id="KW-0813">Transport</keyword>
<dbReference type="Proteomes" id="UP000178302">
    <property type="component" value="Unassembled WGS sequence"/>
</dbReference>
<evidence type="ECO:0000256" key="3">
    <source>
        <dbReference type="ARBA" id="ARBA00022448"/>
    </source>
</evidence>
<dbReference type="PANTHER" id="PTHR46494">
    <property type="entry name" value="CORA FAMILY METAL ION TRANSPORTER (EUROFUNG)"/>
    <property type="match status" value="1"/>
</dbReference>
<dbReference type="InterPro" id="IPR002523">
    <property type="entry name" value="MgTranspt_CorA/ZnTranspt_ZntB"/>
</dbReference>
<protein>
    <recommendedName>
        <fullName evidence="11">Magnesium transport protein CorA</fullName>
    </recommendedName>
</protein>
<dbReference type="Gene3D" id="1.20.58.340">
    <property type="entry name" value="Magnesium transport protein CorA, transmembrane region"/>
    <property type="match status" value="2"/>
</dbReference>
<comment type="subcellular location">
    <subcellularLocation>
        <location evidence="1">Cell membrane</location>
        <topology evidence="1">Multi-pass membrane protein</topology>
    </subcellularLocation>
</comment>
<keyword evidence="4" id="KW-1003">Cell membrane</keyword>
<dbReference type="PANTHER" id="PTHR46494:SF1">
    <property type="entry name" value="CORA FAMILY METAL ION TRANSPORTER (EUROFUNG)"/>
    <property type="match status" value="1"/>
</dbReference>
<evidence type="ECO:0000256" key="7">
    <source>
        <dbReference type="ARBA" id="ARBA00023136"/>
    </source>
</evidence>
<keyword evidence="5 8" id="KW-0812">Transmembrane</keyword>